<dbReference type="GO" id="GO:0042597">
    <property type="term" value="C:periplasmic space"/>
    <property type="evidence" value="ECO:0007669"/>
    <property type="project" value="UniProtKB-ARBA"/>
</dbReference>
<dbReference type="PIRSF" id="PIRSF002741">
    <property type="entry name" value="MppA"/>
    <property type="match status" value="1"/>
</dbReference>
<dbReference type="GO" id="GO:0015833">
    <property type="term" value="P:peptide transport"/>
    <property type="evidence" value="ECO:0007669"/>
    <property type="project" value="TreeGrafter"/>
</dbReference>
<feature type="domain" description="Solute-binding protein family 5" evidence="2">
    <location>
        <begin position="100"/>
        <end position="448"/>
    </location>
</feature>
<evidence type="ECO:0000259" key="2">
    <source>
        <dbReference type="Pfam" id="PF00496"/>
    </source>
</evidence>
<dbReference type="PATRIC" id="fig|1408103.3.peg.3244"/>
<sequence>MKKEKSIMGNYRKMIILLSLSILLVISGCGKNNTASNNQAADNSQGTQSSSEPKQGGDLIFGYDTDISNFDPILGNSGNDHALLYPVYDTLVNYNSNLEAQPGLAESWETPDEKTILLHLRKGVTFHDGTAFNAEAVKFNLDRVNSEQSNVSDISNVESVEVVDESTVKLNLKQPDSSILLALSDRSGMMVSPTAVEKLGADFAQNPVGAGPFKFAKWVHNGEIKFEKNENYWQKGLPYLDTITAKIMPDENTRLNSLKSGQLSFYWNVSPNNVQVLKKDPNIVLDSKMRVFVHNIYINTKLAPFDKKEVRQAFQYAIDRKAIVDALYYGQGEPATQAFPKDYWAYNPDLKLEYNPEKSKELLKSAGLDSVSFDMVVPTVPEWQRMGEAIKGQAKKAGIEINIQTMEMNKGNSLYFNEKQIPANLTAWTGRPDPQQTVNLFFSGNGFYNTGGESTPEKEELINKAAASYDQKERAELYGKINEVAIYDEAMTIPLVFTPVTAAMTPQVKGFEGTLLGKPKISFLWLDK</sequence>
<dbReference type="InterPro" id="IPR039424">
    <property type="entry name" value="SBP_5"/>
</dbReference>
<dbReference type="GO" id="GO:0043190">
    <property type="term" value="C:ATP-binding cassette (ABC) transporter complex"/>
    <property type="evidence" value="ECO:0007669"/>
    <property type="project" value="InterPro"/>
</dbReference>
<organism evidence="3 4">
    <name type="scientific">Mesobacillus campisalis</name>
    <dbReference type="NCBI Taxonomy" id="1408103"/>
    <lineage>
        <taxon>Bacteria</taxon>
        <taxon>Bacillati</taxon>
        <taxon>Bacillota</taxon>
        <taxon>Bacilli</taxon>
        <taxon>Bacillales</taxon>
        <taxon>Bacillaceae</taxon>
        <taxon>Mesobacillus</taxon>
    </lineage>
</organism>
<proteinExistence type="predicted"/>
<dbReference type="Gene3D" id="3.10.105.10">
    <property type="entry name" value="Dipeptide-binding Protein, Domain 3"/>
    <property type="match status" value="1"/>
</dbReference>
<dbReference type="PANTHER" id="PTHR30290:SF38">
    <property type="entry name" value="D,D-DIPEPTIDE-BINDING PERIPLASMIC PROTEIN DDPA-RELATED"/>
    <property type="match status" value="1"/>
</dbReference>
<dbReference type="Gene3D" id="3.40.190.10">
    <property type="entry name" value="Periplasmic binding protein-like II"/>
    <property type="match status" value="1"/>
</dbReference>
<dbReference type="InterPro" id="IPR030678">
    <property type="entry name" value="Peptide/Ni-bd"/>
</dbReference>
<protein>
    <submittedName>
        <fullName evidence="3">ABC transporter substrate-binding protein</fullName>
    </submittedName>
</protein>
<dbReference type="Proteomes" id="UP000034166">
    <property type="component" value="Unassembled WGS sequence"/>
</dbReference>
<dbReference type="EMBL" id="LAYY01000015">
    <property type="protein sequence ID" value="KKK37395.1"/>
    <property type="molecule type" value="Genomic_DNA"/>
</dbReference>
<gene>
    <name evidence="3" type="ORF">WQ57_14425</name>
</gene>
<keyword evidence="4" id="KW-1185">Reference proteome</keyword>
<comment type="caution">
    <text evidence="3">The sequence shown here is derived from an EMBL/GenBank/DDBJ whole genome shotgun (WGS) entry which is preliminary data.</text>
</comment>
<accession>A0A0M2SXQ8</accession>
<dbReference type="SUPFAM" id="SSF53850">
    <property type="entry name" value="Periplasmic binding protein-like II"/>
    <property type="match status" value="1"/>
</dbReference>
<keyword evidence="1" id="KW-0732">Signal</keyword>
<dbReference type="AlphaFoldDB" id="A0A0M2SXQ8"/>
<evidence type="ECO:0000313" key="4">
    <source>
        <dbReference type="Proteomes" id="UP000034166"/>
    </source>
</evidence>
<evidence type="ECO:0000256" key="1">
    <source>
        <dbReference type="ARBA" id="ARBA00022729"/>
    </source>
</evidence>
<evidence type="ECO:0000313" key="3">
    <source>
        <dbReference type="EMBL" id="KKK37395.1"/>
    </source>
</evidence>
<dbReference type="GO" id="GO:1904680">
    <property type="term" value="F:peptide transmembrane transporter activity"/>
    <property type="evidence" value="ECO:0007669"/>
    <property type="project" value="TreeGrafter"/>
</dbReference>
<dbReference type="PROSITE" id="PS51257">
    <property type="entry name" value="PROKAR_LIPOPROTEIN"/>
    <property type="match status" value="1"/>
</dbReference>
<dbReference type="Pfam" id="PF00496">
    <property type="entry name" value="SBP_bac_5"/>
    <property type="match status" value="1"/>
</dbReference>
<dbReference type="InterPro" id="IPR000914">
    <property type="entry name" value="SBP_5_dom"/>
</dbReference>
<name>A0A0M2SXQ8_9BACI</name>
<dbReference type="PANTHER" id="PTHR30290">
    <property type="entry name" value="PERIPLASMIC BINDING COMPONENT OF ABC TRANSPORTER"/>
    <property type="match status" value="1"/>
</dbReference>
<dbReference type="Gene3D" id="3.90.76.10">
    <property type="entry name" value="Dipeptide-binding Protein, Domain 1"/>
    <property type="match status" value="1"/>
</dbReference>
<dbReference type="CDD" id="cd08496">
    <property type="entry name" value="PBP2_NikA_DppA_OppA_like_9"/>
    <property type="match status" value="1"/>
</dbReference>
<reference evidence="3 4" key="1">
    <citation type="submission" date="2015-04" db="EMBL/GenBank/DDBJ databases">
        <title>Taxonomic description and genome sequence of Bacillus campisalis sp. nov., a novel member of the genus Bacillus isolated from solar saltern.</title>
        <authorList>
            <person name="Mathan Kumar R."/>
            <person name="Kaur G."/>
            <person name="Kumar A."/>
            <person name="Singh N.K."/>
            <person name="Kaur N."/>
            <person name="Kumar N."/>
            <person name="Mayilraj S."/>
        </authorList>
    </citation>
    <scope>NUCLEOTIDE SEQUENCE [LARGE SCALE GENOMIC DNA]</scope>
    <source>
        <strain evidence="3 4">SA2-6</strain>
    </source>
</reference>